<dbReference type="RefSeq" id="XP_008060170.2">
    <property type="nucleotide sequence ID" value="XM_008061979.2"/>
</dbReference>
<dbReference type="GO" id="GO:0016020">
    <property type="term" value="C:membrane"/>
    <property type="evidence" value="ECO:0007669"/>
    <property type="project" value="UniProtKB-SubCell"/>
</dbReference>
<dbReference type="PROSITE" id="PS50004">
    <property type="entry name" value="C2"/>
    <property type="match status" value="1"/>
</dbReference>
<keyword evidence="5" id="KW-0472">Membrane</keyword>
<dbReference type="GeneID" id="103264330"/>
<dbReference type="SMART" id="SM00239">
    <property type="entry name" value="C2"/>
    <property type="match status" value="1"/>
</dbReference>
<evidence type="ECO:0000256" key="6">
    <source>
        <dbReference type="SAM" id="MobiDB-lite"/>
    </source>
</evidence>
<feature type="compositionally biased region" description="Polar residues" evidence="6">
    <location>
        <begin position="347"/>
        <end position="362"/>
    </location>
</feature>
<dbReference type="GO" id="GO:0061025">
    <property type="term" value="P:membrane fusion"/>
    <property type="evidence" value="ECO:0007669"/>
    <property type="project" value="TreeGrafter"/>
</dbReference>
<dbReference type="InterPro" id="IPR000008">
    <property type="entry name" value="C2_dom"/>
</dbReference>
<name>A0A1U7TQW6_CARSF</name>
<sequence length="362" mass="40624">MRYKAEIGRFQTDIGLIYHSPGHTLLRKWLGLCQPNNPDDGVRGYLKVTICALGVGDQTLVDQESPYGADDTQIQIFKSAAVPINLAYLQFFIYCAEDLHLKRDQLVNPVLEVELIGEKLKTHMQTQTDNPIWNQILTFRIQLPCLSSYIKFRVLDCSRRDCRDEIGTASLSLNQISSTGEEIEGVYSGFLPCFGPSFLTLHGGKKAPFRISEEGACIPDSVKDGLAYRGRVFLELITQIKSQQGSRIMALSHEVTRMERHQNRLKYGLCVIFLSCTMMPNFKNLIQFEVSIGHYGNKMDLNYKPLVSSTQYSPVIYDVLGEPELQGPSEIEPNNCPLESMKLGPQNLESASSTTQEAVVES</sequence>
<evidence type="ECO:0000313" key="9">
    <source>
        <dbReference type="RefSeq" id="XP_008060170.2"/>
    </source>
</evidence>
<dbReference type="InterPro" id="IPR037721">
    <property type="entry name" value="Ferlin"/>
</dbReference>
<keyword evidence="2" id="KW-0812">Transmembrane</keyword>
<evidence type="ECO:0000256" key="3">
    <source>
        <dbReference type="ARBA" id="ARBA00022737"/>
    </source>
</evidence>
<feature type="region of interest" description="Disordered" evidence="6">
    <location>
        <begin position="328"/>
        <end position="362"/>
    </location>
</feature>
<dbReference type="AlphaFoldDB" id="A0A1U7TQW6"/>
<evidence type="ECO:0000256" key="5">
    <source>
        <dbReference type="ARBA" id="ARBA00023136"/>
    </source>
</evidence>
<keyword evidence="8" id="KW-1185">Reference proteome</keyword>
<evidence type="ECO:0000256" key="4">
    <source>
        <dbReference type="ARBA" id="ARBA00022989"/>
    </source>
</evidence>
<gene>
    <name evidence="9" type="primary">LOC103264330</name>
</gene>
<dbReference type="Pfam" id="PF00168">
    <property type="entry name" value="C2"/>
    <property type="match status" value="1"/>
</dbReference>
<dbReference type="InterPro" id="IPR012968">
    <property type="entry name" value="FerIin_dom"/>
</dbReference>
<evidence type="ECO:0000259" key="7">
    <source>
        <dbReference type="PROSITE" id="PS50004"/>
    </source>
</evidence>
<evidence type="ECO:0000256" key="2">
    <source>
        <dbReference type="ARBA" id="ARBA00022692"/>
    </source>
</evidence>
<dbReference type="GO" id="GO:0007009">
    <property type="term" value="P:plasma membrane organization"/>
    <property type="evidence" value="ECO:0007669"/>
    <property type="project" value="TreeGrafter"/>
</dbReference>
<accession>A0A1U7TQW6</accession>
<dbReference type="PANTHER" id="PTHR12546">
    <property type="entry name" value="FER-1-LIKE"/>
    <property type="match status" value="1"/>
</dbReference>
<dbReference type="KEGG" id="csyr:103264330"/>
<dbReference type="SMART" id="SM01202">
    <property type="entry name" value="FerI"/>
    <property type="match status" value="1"/>
</dbReference>
<organism evidence="8 9">
    <name type="scientific">Carlito syrichta</name>
    <name type="common">Philippine tarsier</name>
    <name type="synonym">Tarsius syrichta</name>
    <dbReference type="NCBI Taxonomy" id="1868482"/>
    <lineage>
        <taxon>Eukaryota</taxon>
        <taxon>Metazoa</taxon>
        <taxon>Chordata</taxon>
        <taxon>Craniata</taxon>
        <taxon>Vertebrata</taxon>
        <taxon>Euteleostomi</taxon>
        <taxon>Mammalia</taxon>
        <taxon>Eutheria</taxon>
        <taxon>Euarchontoglires</taxon>
        <taxon>Primates</taxon>
        <taxon>Haplorrhini</taxon>
        <taxon>Tarsiiformes</taxon>
        <taxon>Tarsiidae</taxon>
        <taxon>Carlito</taxon>
    </lineage>
</organism>
<dbReference type="Gene3D" id="2.60.40.150">
    <property type="entry name" value="C2 domain"/>
    <property type="match status" value="1"/>
</dbReference>
<keyword evidence="3" id="KW-0677">Repeat</keyword>
<dbReference type="Proteomes" id="UP000189704">
    <property type="component" value="Unplaced"/>
</dbReference>
<keyword evidence="4" id="KW-1133">Transmembrane helix</keyword>
<dbReference type="SUPFAM" id="SSF49562">
    <property type="entry name" value="C2 domain (Calcium/lipid-binding domain, CaLB)"/>
    <property type="match status" value="1"/>
</dbReference>
<reference evidence="9" key="1">
    <citation type="submission" date="2025-08" db="UniProtKB">
        <authorList>
            <consortium name="RefSeq"/>
        </authorList>
    </citation>
    <scope>IDENTIFICATION</scope>
</reference>
<comment type="subcellular location">
    <subcellularLocation>
        <location evidence="1">Membrane</location>
        <topology evidence="1">Single-pass membrane protein</topology>
    </subcellularLocation>
</comment>
<evidence type="ECO:0000313" key="8">
    <source>
        <dbReference type="Proteomes" id="UP000189704"/>
    </source>
</evidence>
<feature type="domain" description="C2" evidence="7">
    <location>
        <begin position="70"/>
        <end position="187"/>
    </location>
</feature>
<protein>
    <submittedName>
        <fullName evidence="9">Fer-1-like protein 5</fullName>
    </submittedName>
</protein>
<dbReference type="OrthoDB" id="270970at2759"/>
<proteinExistence type="predicted"/>
<dbReference type="InterPro" id="IPR035892">
    <property type="entry name" value="C2_domain_sf"/>
</dbReference>
<dbReference type="PANTHER" id="PTHR12546:SF34">
    <property type="entry name" value="FER-1-LIKE PROTEIN 5"/>
    <property type="match status" value="1"/>
</dbReference>
<evidence type="ECO:0000256" key="1">
    <source>
        <dbReference type="ARBA" id="ARBA00004167"/>
    </source>
</evidence>